<proteinExistence type="predicted"/>
<feature type="region of interest" description="Disordered" evidence="1">
    <location>
        <begin position="59"/>
        <end position="92"/>
    </location>
</feature>
<feature type="compositionally biased region" description="Basic and acidic residues" evidence="1">
    <location>
        <begin position="104"/>
        <end position="113"/>
    </location>
</feature>
<feature type="compositionally biased region" description="Low complexity" evidence="1">
    <location>
        <begin position="67"/>
        <end position="84"/>
    </location>
</feature>
<name>A0A7S3VG54_9STRA</name>
<sequence>MSSSNKNAFAMLMSGSSGNSGKKRKRVEFVECPSCKRSFASTSINIHLDKCIMDGFEHEAQPPSPLPSSTALLESSSSSAWKSPMKCTPKSDTAKIANSISNEEHLEKKESENHQAANDRPTIDHMNSEAMKNSTSSLKESGVNSDKSKKEKIISSQSEKKLGTSSPNQNAFQHMMQHSKIAFTQQSKRNRREWFHLSAAGEISWMRSDDPTIQGLDVKWSGSVMINSLKTEKDGTNVELNITSSIPSAVEYQALVQRTSKFSVPVLKSVLQKGVRRRRPLPSVRSAMELSDKSFGDLIRRLPIICLEDSFLHHDFPFFIWLMVAYSKDFVPPQELIVRIMRAVFEIASCPWRDELNLHEHYHSNKEDTGKRYSLTSPSELSLHQKKEGDLMLRSLLLRQKYGGMKCDLVMLDEYVQLWATRYSEEVVDSTIIAYCLPKLNKDIKVRWEVLPQLLHPIEKSLKLVPPLVHSKLRCLQKHDITSAGVDSHCSNVLDLPLADSCFCSKVDSIFGRIVEKKDLTAILKSACWENSAGKNLRRAFNIAHDINVADDSDNKVSLKHVWDAASPIVNQFVLSYIESRLVK</sequence>
<dbReference type="Gene3D" id="3.30.160.60">
    <property type="entry name" value="Classic Zinc Finger"/>
    <property type="match status" value="1"/>
</dbReference>
<evidence type="ECO:0000256" key="1">
    <source>
        <dbReference type="SAM" id="MobiDB-lite"/>
    </source>
</evidence>
<feature type="compositionally biased region" description="Basic and acidic residues" evidence="1">
    <location>
        <begin position="146"/>
        <end position="162"/>
    </location>
</feature>
<evidence type="ECO:0000313" key="2">
    <source>
        <dbReference type="EMBL" id="CAE0478907.1"/>
    </source>
</evidence>
<feature type="region of interest" description="Disordered" evidence="1">
    <location>
        <begin position="104"/>
        <end position="169"/>
    </location>
</feature>
<dbReference type="EMBL" id="HBIO01031016">
    <property type="protein sequence ID" value="CAE0478907.1"/>
    <property type="molecule type" value="Transcribed_RNA"/>
</dbReference>
<organism evidence="2">
    <name type="scientific">Chaetoceros debilis</name>
    <dbReference type="NCBI Taxonomy" id="122233"/>
    <lineage>
        <taxon>Eukaryota</taxon>
        <taxon>Sar</taxon>
        <taxon>Stramenopiles</taxon>
        <taxon>Ochrophyta</taxon>
        <taxon>Bacillariophyta</taxon>
        <taxon>Coscinodiscophyceae</taxon>
        <taxon>Chaetocerotophycidae</taxon>
        <taxon>Chaetocerotales</taxon>
        <taxon>Chaetocerotaceae</taxon>
        <taxon>Chaetoceros</taxon>
    </lineage>
</organism>
<reference evidence="2" key="1">
    <citation type="submission" date="2021-01" db="EMBL/GenBank/DDBJ databases">
        <authorList>
            <person name="Corre E."/>
            <person name="Pelletier E."/>
            <person name="Niang G."/>
            <person name="Scheremetjew M."/>
            <person name="Finn R."/>
            <person name="Kale V."/>
            <person name="Holt S."/>
            <person name="Cochrane G."/>
            <person name="Meng A."/>
            <person name="Brown T."/>
            <person name="Cohen L."/>
        </authorList>
    </citation>
    <scope>NUCLEOTIDE SEQUENCE</scope>
    <source>
        <strain evidence="2">MM31A-1</strain>
    </source>
</reference>
<accession>A0A7S3VG54</accession>
<protein>
    <submittedName>
        <fullName evidence="2">Uncharacterized protein</fullName>
    </submittedName>
</protein>
<feature type="compositionally biased region" description="Polar residues" evidence="1">
    <location>
        <begin position="130"/>
        <end position="145"/>
    </location>
</feature>
<gene>
    <name evidence="2" type="ORF">CDEB00056_LOCUS23760</name>
</gene>
<dbReference type="AlphaFoldDB" id="A0A7S3VG54"/>